<evidence type="ECO:0000313" key="2">
    <source>
        <dbReference type="EMBL" id="POO02621.1"/>
    </source>
</evidence>
<accession>A0A2P5FXU9</accession>
<dbReference type="AlphaFoldDB" id="A0A2P5FXU9"/>
<organism evidence="2 3">
    <name type="scientific">Trema orientale</name>
    <name type="common">Charcoal tree</name>
    <name type="synonym">Celtis orientalis</name>
    <dbReference type="NCBI Taxonomy" id="63057"/>
    <lineage>
        <taxon>Eukaryota</taxon>
        <taxon>Viridiplantae</taxon>
        <taxon>Streptophyta</taxon>
        <taxon>Embryophyta</taxon>
        <taxon>Tracheophyta</taxon>
        <taxon>Spermatophyta</taxon>
        <taxon>Magnoliopsida</taxon>
        <taxon>eudicotyledons</taxon>
        <taxon>Gunneridae</taxon>
        <taxon>Pentapetalae</taxon>
        <taxon>rosids</taxon>
        <taxon>fabids</taxon>
        <taxon>Rosales</taxon>
        <taxon>Cannabaceae</taxon>
        <taxon>Trema</taxon>
    </lineage>
</organism>
<dbReference type="EMBL" id="JXTC01000004">
    <property type="protein sequence ID" value="POO02621.1"/>
    <property type="molecule type" value="Genomic_DNA"/>
</dbReference>
<sequence length="58" mass="6581">MEERVSDEPLLRLCQSYFLVSEFKGYYLLSSEEVGAGARARGPGLWGRREKREGGMRG</sequence>
<name>A0A2P5FXU9_TREOI</name>
<comment type="caution">
    <text evidence="2">The sequence shown here is derived from an EMBL/GenBank/DDBJ whole genome shotgun (WGS) entry which is preliminary data.</text>
</comment>
<dbReference type="InParanoid" id="A0A2P5FXU9"/>
<keyword evidence="3" id="KW-1185">Reference proteome</keyword>
<dbReference type="Proteomes" id="UP000237000">
    <property type="component" value="Unassembled WGS sequence"/>
</dbReference>
<feature type="compositionally biased region" description="Basic and acidic residues" evidence="1">
    <location>
        <begin position="47"/>
        <end position="58"/>
    </location>
</feature>
<feature type="non-terminal residue" evidence="2">
    <location>
        <position position="58"/>
    </location>
</feature>
<evidence type="ECO:0000256" key="1">
    <source>
        <dbReference type="SAM" id="MobiDB-lite"/>
    </source>
</evidence>
<proteinExistence type="predicted"/>
<evidence type="ECO:0000313" key="3">
    <source>
        <dbReference type="Proteomes" id="UP000237000"/>
    </source>
</evidence>
<gene>
    <name evidence="2" type="ORF">TorRG33x02_016070</name>
</gene>
<protein>
    <submittedName>
        <fullName evidence="2">Uncharacterized protein</fullName>
    </submittedName>
</protein>
<reference evidence="3" key="1">
    <citation type="submission" date="2016-06" db="EMBL/GenBank/DDBJ databases">
        <title>Parallel loss of symbiosis genes in relatives of nitrogen-fixing non-legume Parasponia.</title>
        <authorList>
            <person name="Van Velzen R."/>
            <person name="Holmer R."/>
            <person name="Bu F."/>
            <person name="Rutten L."/>
            <person name="Van Zeijl A."/>
            <person name="Liu W."/>
            <person name="Santuari L."/>
            <person name="Cao Q."/>
            <person name="Sharma T."/>
            <person name="Shen D."/>
            <person name="Roswanjaya Y."/>
            <person name="Wardhani T."/>
            <person name="Kalhor M.S."/>
            <person name="Jansen J."/>
            <person name="Van den Hoogen J."/>
            <person name="Gungor B."/>
            <person name="Hartog M."/>
            <person name="Hontelez J."/>
            <person name="Verver J."/>
            <person name="Yang W.-C."/>
            <person name="Schijlen E."/>
            <person name="Repin R."/>
            <person name="Schilthuizen M."/>
            <person name="Schranz E."/>
            <person name="Heidstra R."/>
            <person name="Miyata K."/>
            <person name="Fedorova E."/>
            <person name="Kohlen W."/>
            <person name="Bisseling T."/>
            <person name="Smit S."/>
            <person name="Geurts R."/>
        </authorList>
    </citation>
    <scope>NUCLEOTIDE SEQUENCE [LARGE SCALE GENOMIC DNA]</scope>
    <source>
        <strain evidence="3">cv. RG33-2</strain>
    </source>
</reference>
<feature type="region of interest" description="Disordered" evidence="1">
    <location>
        <begin position="37"/>
        <end position="58"/>
    </location>
</feature>